<comment type="subcellular location">
    <subcellularLocation>
        <location evidence="6">Cell membrane</location>
        <topology evidence="6">Multi-pass membrane protein</topology>
    </subcellularLocation>
    <subcellularLocation>
        <location evidence="1">Membrane</location>
    </subcellularLocation>
</comment>
<evidence type="ECO:0000256" key="4">
    <source>
        <dbReference type="ARBA" id="ARBA00022989"/>
    </source>
</evidence>
<gene>
    <name evidence="7" type="ORF">B4N89_15865</name>
</gene>
<evidence type="ECO:0000256" key="5">
    <source>
        <dbReference type="ARBA" id="ARBA00023136"/>
    </source>
</evidence>
<proteinExistence type="inferred from homology"/>
<feature type="transmembrane region" description="Helical" evidence="6">
    <location>
        <begin position="12"/>
        <end position="30"/>
    </location>
</feature>
<organism evidence="7 8">
    <name type="scientific">Embleya scabrispora</name>
    <dbReference type="NCBI Taxonomy" id="159449"/>
    <lineage>
        <taxon>Bacteria</taxon>
        <taxon>Bacillati</taxon>
        <taxon>Actinomycetota</taxon>
        <taxon>Actinomycetes</taxon>
        <taxon>Kitasatosporales</taxon>
        <taxon>Streptomycetaceae</taxon>
        <taxon>Embleya</taxon>
    </lineage>
</organism>
<dbReference type="AlphaFoldDB" id="A0A1T3NZF4"/>
<dbReference type="GO" id="GO:0005886">
    <property type="term" value="C:plasma membrane"/>
    <property type="evidence" value="ECO:0007669"/>
    <property type="project" value="UniProtKB-SubCell"/>
</dbReference>
<dbReference type="Pfam" id="PF02104">
    <property type="entry name" value="SURF1"/>
    <property type="match status" value="1"/>
</dbReference>
<evidence type="ECO:0000313" key="7">
    <source>
        <dbReference type="EMBL" id="OPC82213.1"/>
    </source>
</evidence>
<evidence type="ECO:0000256" key="6">
    <source>
        <dbReference type="RuleBase" id="RU363076"/>
    </source>
</evidence>
<dbReference type="PROSITE" id="PS50895">
    <property type="entry name" value="SURF1"/>
    <property type="match status" value="1"/>
</dbReference>
<dbReference type="InterPro" id="IPR002994">
    <property type="entry name" value="Surf1/Shy1"/>
</dbReference>
<dbReference type="CDD" id="cd06662">
    <property type="entry name" value="SURF1"/>
    <property type="match status" value="1"/>
</dbReference>
<dbReference type="EMBL" id="MWQN01000001">
    <property type="protein sequence ID" value="OPC82213.1"/>
    <property type="molecule type" value="Genomic_DNA"/>
</dbReference>
<protein>
    <recommendedName>
        <fullName evidence="6">SURF1-like protein</fullName>
    </recommendedName>
</protein>
<dbReference type="PANTHER" id="PTHR23427">
    <property type="entry name" value="SURFEIT LOCUS PROTEIN"/>
    <property type="match status" value="1"/>
</dbReference>
<evidence type="ECO:0000256" key="3">
    <source>
        <dbReference type="ARBA" id="ARBA00022692"/>
    </source>
</evidence>
<feature type="transmembrane region" description="Helical" evidence="6">
    <location>
        <begin position="219"/>
        <end position="237"/>
    </location>
</feature>
<evidence type="ECO:0000256" key="1">
    <source>
        <dbReference type="ARBA" id="ARBA00004370"/>
    </source>
</evidence>
<dbReference type="RefSeq" id="WP_078976483.1">
    <property type="nucleotide sequence ID" value="NZ_MWQN01000001.1"/>
</dbReference>
<keyword evidence="8" id="KW-1185">Reference proteome</keyword>
<dbReference type="InterPro" id="IPR045214">
    <property type="entry name" value="Surf1/Surf4"/>
</dbReference>
<evidence type="ECO:0000313" key="8">
    <source>
        <dbReference type="Proteomes" id="UP000190037"/>
    </source>
</evidence>
<reference evidence="7 8" key="1">
    <citation type="submission" date="2017-03" db="EMBL/GenBank/DDBJ databases">
        <title>Draft genome sequence of Streptomyces scabrisporus NF3, endophyte isolated from Amphipterygium adstringens.</title>
        <authorList>
            <person name="Vazquez M."/>
            <person name="Ceapa C.D."/>
            <person name="Rodriguez Luna D."/>
            <person name="Sanchez Esquivel S."/>
        </authorList>
    </citation>
    <scope>NUCLEOTIDE SEQUENCE [LARGE SCALE GENOMIC DNA]</scope>
    <source>
        <strain evidence="7 8">NF3</strain>
    </source>
</reference>
<name>A0A1T3NZF4_9ACTN</name>
<dbReference type="PANTHER" id="PTHR23427:SF2">
    <property type="entry name" value="SURFEIT LOCUS PROTEIN 1"/>
    <property type="match status" value="1"/>
</dbReference>
<keyword evidence="5 6" id="KW-0472">Membrane</keyword>
<comment type="similarity">
    <text evidence="2 6">Belongs to the SURF1 family.</text>
</comment>
<accession>A0A1T3NZF4</accession>
<evidence type="ECO:0000256" key="2">
    <source>
        <dbReference type="ARBA" id="ARBA00007165"/>
    </source>
</evidence>
<dbReference type="STRING" id="159449.B4N89_15865"/>
<dbReference type="Proteomes" id="UP000190037">
    <property type="component" value="Unassembled WGS sequence"/>
</dbReference>
<keyword evidence="4 6" id="KW-1133">Transmembrane helix</keyword>
<keyword evidence="6" id="KW-1003">Cell membrane</keyword>
<comment type="caution">
    <text evidence="7">The sequence shown here is derived from an EMBL/GenBank/DDBJ whole genome shotgun (WGS) entry which is preliminary data.</text>
</comment>
<keyword evidence="3 6" id="KW-0812">Transmembrane</keyword>
<dbReference type="OrthoDB" id="9807214at2"/>
<sequence>MYRFLLQPRWLVFHVIVLVAVPVCAALGLWQFHRYGEHKRSGDGGEQVSAAPAVPLAELLPPGARVEGGDRGRSVTVTGSYDPAHQLVVPGRRHDGRTGSYVVTPLLVAGAPAVVVNRGWVEGATAPVPPAGTVTVTGRLEWSEAEHTSDVDRATNLGPGQLSMISTPELVNVLPYPLTDGFVALTAQTPAADSAALVPMPPAKASEGGGISGRAWQNLGYTAQWFVFAGAAVFVWWRVVRREADERAEEQEAKLLAELGVET</sequence>